<proteinExistence type="predicted"/>
<comment type="caution">
    <text evidence="8">The sequence shown here is derived from an EMBL/GenBank/DDBJ whole genome shotgun (WGS) entry which is preliminary data.</text>
</comment>
<dbReference type="PANTHER" id="PTHR30026">
    <property type="entry name" value="OUTER MEMBRANE PROTEIN TOLC"/>
    <property type="match status" value="1"/>
</dbReference>
<evidence type="ECO:0000256" key="7">
    <source>
        <dbReference type="SAM" id="SignalP"/>
    </source>
</evidence>
<feature type="signal peptide" evidence="7">
    <location>
        <begin position="1"/>
        <end position="20"/>
    </location>
</feature>
<keyword evidence="4" id="KW-0472">Membrane</keyword>
<name>A0A3M6CII5_9PSED</name>
<keyword evidence="6" id="KW-0175">Coiled coil</keyword>
<dbReference type="GO" id="GO:0015288">
    <property type="term" value="F:porin activity"/>
    <property type="evidence" value="ECO:0007669"/>
    <property type="project" value="TreeGrafter"/>
</dbReference>
<keyword evidence="7" id="KW-0732">Signal</keyword>
<dbReference type="GO" id="GO:0009279">
    <property type="term" value="C:cell outer membrane"/>
    <property type="evidence" value="ECO:0007669"/>
    <property type="project" value="UniProtKB-SubCell"/>
</dbReference>
<keyword evidence="2" id="KW-1134">Transmembrane beta strand</keyword>
<feature type="coiled-coil region" evidence="6">
    <location>
        <begin position="231"/>
        <end position="300"/>
    </location>
</feature>
<keyword evidence="3" id="KW-0812">Transmembrane</keyword>
<sequence>MRCLQAVLLGMLSVASLVQAQTSNDAGLIEDTASASAAAPASEARGVLRATNQAVLASELSGRITDLPFQEGESFNKGDTLARFDCSAYQAQLNAAQAASRGASEELAHNRQLAALNSVGRFEVARAEAKLSETQAQSGVYEVQIKRCSVIASSSESVETGTQSLEPSTSQDRSRRVADLTMVWNVLDFGVSYISAKQQGDQRLIVQERRRKVINTIVQDVRSAYWRAVAAERMLKQIDSLMVRVEKAQGNSQQMSQQRVGDPVQALGYQRSLIQATRQLEEQRKALSLAKTELATLINLPLGTDLKLATPDDYSIPELKVDMARLETEALASRPELREQDYQTRISSAETRKAMLRMLPGLEFSAGGHYDSNSFLVNDKWADLGVKVTWNLFNVLSAPAAIDVAKAGEEVATARRQAMSIAVLAQLYVANANYNEALRQFKTSQQLSSIDSQIVGQLRNRYQAAGLGELDLIQGELNTLQADLRRDLAYADLRNAYGQIFASAGLDPLPSELSSTKVQAIAVALDARESQWEAGNISVAATAPKP</sequence>
<evidence type="ECO:0000256" key="1">
    <source>
        <dbReference type="ARBA" id="ARBA00004442"/>
    </source>
</evidence>
<gene>
    <name evidence="8" type="ORF">ALP10_100583</name>
</gene>
<dbReference type="SUPFAM" id="SSF56954">
    <property type="entry name" value="Outer membrane efflux proteins (OEP)"/>
    <property type="match status" value="1"/>
</dbReference>
<evidence type="ECO:0000256" key="5">
    <source>
        <dbReference type="ARBA" id="ARBA00023237"/>
    </source>
</evidence>
<dbReference type="PANTHER" id="PTHR30026:SF20">
    <property type="entry name" value="OUTER MEMBRANE PROTEIN TOLC"/>
    <property type="match status" value="1"/>
</dbReference>
<dbReference type="SUPFAM" id="SSF111369">
    <property type="entry name" value="HlyD-like secretion proteins"/>
    <property type="match status" value="1"/>
</dbReference>
<dbReference type="AlphaFoldDB" id="A0A3M6CII5"/>
<dbReference type="GO" id="GO:0015562">
    <property type="term" value="F:efflux transmembrane transporter activity"/>
    <property type="evidence" value="ECO:0007669"/>
    <property type="project" value="InterPro"/>
</dbReference>
<evidence type="ECO:0000313" key="8">
    <source>
        <dbReference type="EMBL" id="RMV43705.1"/>
    </source>
</evidence>
<keyword evidence="5" id="KW-0998">Cell outer membrane</keyword>
<evidence type="ECO:0000256" key="3">
    <source>
        <dbReference type="ARBA" id="ARBA00022692"/>
    </source>
</evidence>
<dbReference type="InterPro" id="IPR051906">
    <property type="entry name" value="TolC-like"/>
</dbReference>
<evidence type="ECO:0000256" key="2">
    <source>
        <dbReference type="ARBA" id="ARBA00022452"/>
    </source>
</evidence>
<evidence type="ECO:0000256" key="4">
    <source>
        <dbReference type="ARBA" id="ARBA00023136"/>
    </source>
</evidence>
<comment type="subcellular location">
    <subcellularLocation>
        <location evidence="1">Cell outer membrane</location>
    </subcellularLocation>
</comment>
<dbReference type="Proteomes" id="UP000279173">
    <property type="component" value="Unassembled WGS sequence"/>
</dbReference>
<dbReference type="EMBL" id="RBUT01000165">
    <property type="protein sequence ID" value="RMV43705.1"/>
    <property type="molecule type" value="Genomic_DNA"/>
</dbReference>
<feature type="chain" id="PRO_5018056652" evidence="7">
    <location>
        <begin position="21"/>
        <end position="546"/>
    </location>
</feature>
<reference evidence="8 9" key="1">
    <citation type="submission" date="2018-08" db="EMBL/GenBank/DDBJ databases">
        <title>Recombination of ecologically and evolutionarily significant loci maintains genetic cohesion in the Pseudomonas syringae species complex.</title>
        <authorList>
            <person name="Dillon M."/>
            <person name="Thakur S."/>
            <person name="Almeida R.N.D."/>
            <person name="Weir B.S."/>
            <person name="Guttman D.S."/>
        </authorList>
    </citation>
    <scope>NUCLEOTIDE SEQUENCE [LARGE SCALE GENOMIC DNA]</scope>
    <source>
        <strain evidence="8 9">ICMP 3263</strain>
    </source>
</reference>
<evidence type="ECO:0000256" key="6">
    <source>
        <dbReference type="SAM" id="Coils"/>
    </source>
</evidence>
<dbReference type="Gene3D" id="1.20.1600.10">
    <property type="entry name" value="Outer membrane efflux proteins (OEP)"/>
    <property type="match status" value="1"/>
</dbReference>
<protein>
    <submittedName>
        <fullName evidence="8">Outer membrane efflux protein superfamily</fullName>
    </submittedName>
</protein>
<evidence type="ECO:0000313" key="9">
    <source>
        <dbReference type="Proteomes" id="UP000279173"/>
    </source>
</evidence>
<accession>A0A3M6CII5</accession>
<dbReference type="GO" id="GO:1990281">
    <property type="term" value="C:efflux pump complex"/>
    <property type="evidence" value="ECO:0007669"/>
    <property type="project" value="TreeGrafter"/>
</dbReference>
<organism evidence="8 9">
    <name type="scientific">Pseudomonas syringae pv. helianthi</name>
    <dbReference type="NCBI Taxonomy" id="251654"/>
    <lineage>
        <taxon>Bacteria</taxon>
        <taxon>Pseudomonadati</taxon>
        <taxon>Pseudomonadota</taxon>
        <taxon>Gammaproteobacteria</taxon>
        <taxon>Pseudomonadales</taxon>
        <taxon>Pseudomonadaceae</taxon>
        <taxon>Pseudomonas</taxon>
    </lineage>
</organism>
<dbReference type="Gene3D" id="2.40.50.100">
    <property type="match status" value="1"/>
</dbReference>